<dbReference type="PIRSF" id="PIRSF006181">
    <property type="entry name" value="EbsC_YbaK"/>
    <property type="match status" value="1"/>
</dbReference>
<dbReference type="Pfam" id="PF04073">
    <property type="entry name" value="tRNA_edit"/>
    <property type="match status" value="1"/>
</dbReference>
<gene>
    <name evidence="6" type="ORF">CSA60_00835</name>
</gene>
<dbReference type="EMBL" id="PDSH01000007">
    <property type="protein sequence ID" value="PIE25320.1"/>
    <property type="molecule type" value="Genomic_DNA"/>
</dbReference>
<dbReference type="EC" id="4.2.-.-" evidence="4"/>
<evidence type="ECO:0000313" key="6">
    <source>
        <dbReference type="EMBL" id="PIE25320.1"/>
    </source>
</evidence>
<dbReference type="InterPro" id="IPR036754">
    <property type="entry name" value="YbaK/aa-tRNA-synt-asso_dom_sf"/>
</dbReference>
<dbReference type="GO" id="GO:0016829">
    <property type="term" value="F:lyase activity"/>
    <property type="evidence" value="ECO:0007669"/>
    <property type="project" value="UniProtKB-KW"/>
</dbReference>
<feature type="domain" description="YbaK/aminoacyl-tRNA synthetase-associated" evidence="5">
    <location>
        <begin position="24"/>
        <end position="147"/>
    </location>
</feature>
<evidence type="ECO:0000256" key="2">
    <source>
        <dbReference type="ARBA" id="ARBA00022917"/>
    </source>
</evidence>
<evidence type="ECO:0000256" key="4">
    <source>
        <dbReference type="PIRNR" id="PIRNR006181"/>
    </source>
</evidence>
<organism evidence="6 7">
    <name type="scientific">Neptuniibacter caesariensis</name>
    <dbReference type="NCBI Taxonomy" id="207954"/>
    <lineage>
        <taxon>Bacteria</taxon>
        <taxon>Pseudomonadati</taxon>
        <taxon>Pseudomonadota</taxon>
        <taxon>Gammaproteobacteria</taxon>
        <taxon>Oceanospirillales</taxon>
        <taxon>Oceanospirillaceae</taxon>
        <taxon>Neptuniibacter</taxon>
    </lineage>
</organism>
<evidence type="ECO:0000259" key="5">
    <source>
        <dbReference type="Pfam" id="PF04073"/>
    </source>
</evidence>
<dbReference type="Proteomes" id="UP000243469">
    <property type="component" value="Unassembled WGS sequence"/>
</dbReference>
<comment type="similarity">
    <text evidence="1 4">Belongs to the prolyl-tRNA editing family. YbaK/EbsC subfamily.</text>
</comment>
<evidence type="ECO:0000313" key="7">
    <source>
        <dbReference type="Proteomes" id="UP000243469"/>
    </source>
</evidence>
<dbReference type="NCBIfam" id="TIGR00011">
    <property type="entry name" value="YbaK_EbsC"/>
    <property type="match status" value="1"/>
</dbReference>
<dbReference type="InterPro" id="IPR007214">
    <property type="entry name" value="YbaK/aa-tRNA-synth-assoc-dom"/>
</dbReference>
<proteinExistence type="inferred from homology"/>
<dbReference type="STRING" id="207954.MED92_15208"/>
<dbReference type="PANTHER" id="PTHR30411:SF0">
    <property type="entry name" value="CYS-TRNA(PRO)_CYS-TRNA(CYS) DEACYLASE YBAK"/>
    <property type="match status" value="1"/>
</dbReference>
<dbReference type="InterPro" id="IPR004369">
    <property type="entry name" value="Prolyl-tRNA_editing_YbaK/EbsC"/>
</dbReference>
<dbReference type="GO" id="GO:0002161">
    <property type="term" value="F:aminoacyl-tRNA deacylase activity"/>
    <property type="evidence" value="ECO:0007669"/>
    <property type="project" value="InterPro"/>
</dbReference>
<dbReference type="SUPFAM" id="SSF55826">
    <property type="entry name" value="YbaK/ProRS associated domain"/>
    <property type="match status" value="1"/>
</dbReference>
<dbReference type="GO" id="GO:0006412">
    <property type="term" value="P:translation"/>
    <property type="evidence" value="ECO:0007669"/>
    <property type="project" value="UniProtKB-KW"/>
</dbReference>
<dbReference type="PANTHER" id="PTHR30411">
    <property type="entry name" value="CYTOPLASMIC PROTEIN"/>
    <property type="match status" value="1"/>
</dbReference>
<reference evidence="6 7" key="1">
    <citation type="submission" date="2017-10" db="EMBL/GenBank/DDBJ databases">
        <title>Novel microbial diversity and functional potential in the marine mammal oral microbiome.</title>
        <authorList>
            <person name="Dudek N.K."/>
            <person name="Sun C.L."/>
            <person name="Burstein D."/>
            <person name="Kantor R.S."/>
            <person name="Aliaga Goltsman D.S."/>
            <person name="Bik E.M."/>
            <person name="Thomas B.C."/>
            <person name="Banfield J.F."/>
            <person name="Relman D.A."/>
        </authorList>
    </citation>
    <scope>NUCLEOTIDE SEQUENCE [LARGE SCALE GENOMIC DNA]</scope>
    <source>
        <strain evidence="6">DOLJORAL78_47_21</strain>
    </source>
</reference>
<sequence>MTPAINAVKKAKIDFKVHEYAHDPKAASYGEEAAVALDLDPARVFKTLLVAINGDNKKLAVAVVPVSGQLDLKSMALVLQAKKVTMANPADAERATGYVVGGISPLGQKKRLPLVLDQSAENFSTIYMSAGRRGLEIELSAQNLLKLVSGQLADIARS</sequence>
<evidence type="ECO:0000256" key="1">
    <source>
        <dbReference type="ARBA" id="ARBA00009798"/>
    </source>
</evidence>
<keyword evidence="2 4" id="KW-0648">Protein biosynthesis</keyword>
<dbReference type="AlphaFoldDB" id="A0A2G6JQ31"/>
<evidence type="ECO:0000256" key="3">
    <source>
        <dbReference type="ARBA" id="ARBA00023239"/>
    </source>
</evidence>
<accession>A0A2G6JQ31</accession>
<comment type="caution">
    <text evidence="6">The sequence shown here is derived from an EMBL/GenBank/DDBJ whole genome shotgun (WGS) entry which is preliminary data.</text>
</comment>
<name>A0A2G6JQ31_NEPCE</name>
<dbReference type="Gene3D" id="3.90.960.10">
    <property type="entry name" value="YbaK/aminoacyl-tRNA synthetase-associated domain"/>
    <property type="match status" value="1"/>
</dbReference>
<keyword evidence="3 4" id="KW-0456">Lyase</keyword>
<dbReference type="CDD" id="cd00002">
    <property type="entry name" value="YbaK_deacylase"/>
    <property type="match status" value="1"/>
</dbReference>
<protein>
    <recommendedName>
        <fullName evidence="4">Cys-tRNA(Pro)/Cys-tRNA(Cys) deacylase</fullName>
        <ecNumber evidence="4">4.2.-.-</ecNumber>
    </recommendedName>
</protein>